<protein>
    <submittedName>
        <fullName evidence="1">Uncharacterized protein</fullName>
    </submittedName>
</protein>
<evidence type="ECO:0000313" key="1">
    <source>
        <dbReference type="EMBL" id="EET45059.1"/>
    </source>
</evidence>
<sequence length="39" mass="4576">MFLRYDVFCHFLIFLGEAKKTFCVTCRVSSLLKAVFNNI</sequence>
<reference evidence="1" key="1">
    <citation type="submission" date="2009-07" db="EMBL/GenBank/DDBJ databases">
        <authorList>
            <person name="Weinstock G."/>
            <person name="Sodergren E."/>
            <person name="Clifton S."/>
            <person name="Fulton L."/>
            <person name="Fulton B."/>
            <person name="Courtney L."/>
            <person name="Fronick C."/>
            <person name="Harrison M."/>
            <person name="Strong C."/>
            <person name="Farmer C."/>
            <person name="Delahaunty K."/>
            <person name="Markovic C."/>
            <person name="Hall O."/>
            <person name="Minx P."/>
            <person name="Tomlinson C."/>
            <person name="Mitreva M."/>
            <person name="Nelson J."/>
            <person name="Hou S."/>
            <person name="Wollam A."/>
            <person name="Pepin K.H."/>
            <person name="Johnson M."/>
            <person name="Bhonagiri V."/>
            <person name="Nash W.E."/>
            <person name="Warren W."/>
            <person name="Chinwalla A."/>
            <person name="Mardis E.R."/>
            <person name="Wilson R.K."/>
        </authorList>
    </citation>
    <scope>NUCLEOTIDE SEQUENCE [LARGE SCALE GENOMIC DNA]</scope>
    <source>
        <strain evidence="1">ATCC 29256</strain>
    </source>
</reference>
<keyword evidence="2" id="KW-1185">Reference proteome</keyword>
<dbReference type="Proteomes" id="UP000005365">
    <property type="component" value="Unassembled WGS sequence"/>
</dbReference>
<dbReference type="EMBL" id="ACKO02000005">
    <property type="protein sequence ID" value="EET45059.1"/>
    <property type="molecule type" value="Genomic_DNA"/>
</dbReference>
<accession>C6M3S2</accession>
<name>C6M3S2_NEISI</name>
<proteinExistence type="predicted"/>
<evidence type="ECO:0000313" key="2">
    <source>
        <dbReference type="Proteomes" id="UP000005365"/>
    </source>
</evidence>
<gene>
    <name evidence="1" type="ORF">NEISICOT_01053</name>
</gene>
<dbReference type="AlphaFoldDB" id="C6M3S2"/>
<organism evidence="1 2">
    <name type="scientific">Neisseria sicca ATCC 29256</name>
    <dbReference type="NCBI Taxonomy" id="547045"/>
    <lineage>
        <taxon>Bacteria</taxon>
        <taxon>Pseudomonadati</taxon>
        <taxon>Pseudomonadota</taxon>
        <taxon>Betaproteobacteria</taxon>
        <taxon>Neisseriales</taxon>
        <taxon>Neisseriaceae</taxon>
        <taxon>Neisseria</taxon>
    </lineage>
</organism>
<comment type="caution">
    <text evidence="1">The sequence shown here is derived from an EMBL/GenBank/DDBJ whole genome shotgun (WGS) entry which is preliminary data.</text>
</comment>